<name>A0A759YQB4_SALER</name>
<evidence type="ECO:0000313" key="1">
    <source>
        <dbReference type="EMBL" id="HAG2284798.1"/>
    </source>
</evidence>
<comment type="caution">
    <text evidence="1">The sequence shown here is derived from an EMBL/GenBank/DDBJ whole genome shotgun (WGS) entry which is preliminary data.</text>
</comment>
<dbReference type="Gene3D" id="3.30.450.20">
    <property type="entry name" value="PAS domain"/>
    <property type="match status" value="1"/>
</dbReference>
<reference evidence="1" key="2">
    <citation type="submission" date="2020-02" db="EMBL/GenBank/DDBJ databases">
        <authorList>
            <consortium name="NCBI Pathogen Detection Project"/>
        </authorList>
    </citation>
    <scope>NUCLEOTIDE SEQUENCE</scope>
    <source>
        <strain evidence="1">MA.CK_94/00001630</strain>
    </source>
</reference>
<dbReference type="AlphaFoldDB" id="A0A759YQB4"/>
<reference evidence="1" key="1">
    <citation type="journal article" date="2018" name="Genome Biol.">
        <title>SKESA: strategic k-mer extension for scrupulous assemblies.</title>
        <authorList>
            <person name="Souvorov A."/>
            <person name="Agarwala R."/>
            <person name="Lipman D.J."/>
        </authorList>
    </citation>
    <scope>NUCLEOTIDE SEQUENCE</scope>
    <source>
        <strain evidence="1">MA.CK_94/00001630</strain>
    </source>
</reference>
<organism evidence="1">
    <name type="scientific">Salmonella enterica</name>
    <name type="common">Salmonella choleraesuis</name>
    <dbReference type="NCBI Taxonomy" id="28901"/>
    <lineage>
        <taxon>Bacteria</taxon>
        <taxon>Pseudomonadati</taxon>
        <taxon>Pseudomonadota</taxon>
        <taxon>Gammaproteobacteria</taxon>
        <taxon>Enterobacterales</taxon>
        <taxon>Enterobacteriaceae</taxon>
        <taxon>Salmonella</taxon>
    </lineage>
</organism>
<gene>
    <name evidence="1" type="ORF">G8W61_005196</name>
</gene>
<proteinExistence type="predicted"/>
<dbReference type="EMBL" id="DAAXRP010000030">
    <property type="protein sequence ID" value="HAG2284798.1"/>
    <property type="molecule type" value="Genomic_DNA"/>
</dbReference>
<accession>A0A759YQB4</accession>
<protein>
    <submittedName>
        <fullName evidence="1">Conjugal transfer protein TrbJ</fullName>
    </submittedName>
</protein>
<sequence length="245" mass="28631">MQGVGTSLHRLSIESYMEAPMYPTDRSQLNSERQIYLDGRTLVDMISTPACIRNSEGDFITCNVKFYEEIIQRSDVKNWIYSLPVKIATELVRKELDAMSLASSIFKVKNVNINGKFWCVQFLPLISGNKLSVLWLFFNDCLNIKKEFSNNIYSRENHEKIIAFKQWATRTQWRVFLLYSYGFKHDSISSLLSIKEGVSRNSITEVNNFFGSNSKYNLLMIFHTSGMYDLFLKELYDIFHNRENN</sequence>